<dbReference type="EMBL" id="BDIP01000863">
    <property type="protein sequence ID" value="GIQ82930.1"/>
    <property type="molecule type" value="Genomic_DNA"/>
</dbReference>
<dbReference type="InterPro" id="IPR032675">
    <property type="entry name" value="LRR_dom_sf"/>
</dbReference>
<gene>
    <name evidence="4" type="ORF">KIPB_004159</name>
</gene>
<sequence>MTVMELLEGNTGAFRNHRMKLLFVAVALLAVALGQTCTTERDALEAIYDATNGLDWTVANNWLSNDPHCEWTGVSCNSSGWVVLIDLSSFGLTGSIPDEIGCFPFIKTLYLNDADMNTAIPDSICLLQALKYFQIQDAGLVGDIPECMCTMEYMQYFYATNNQLQGTIPACVNQMTYLREIHVYVDGRFRKRCEDVFIRGSNVYYIASNQAT</sequence>
<dbReference type="InterPro" id="IPR013210">
    <property type="entry name" value="LRR_N_plant-typ"/>
</dbReference>
<dbReference type="Gene3D" id="3.80.10.10">
    <property type="entry name" value="Ribonuclease Inhibitor"/>
    <property type="match status" value="1"/>
</dbReference>
<feature type="chain" id="PRO_5039914857" description="Leucine-rich repeat-containing N-terminal plant-type domain-containing protein" evidence="2">
    <location>
        <begin position="35"/>
        <end position="212"/>
    </location>
</feature>
<dbReference type="OrthoDB" id="1706439at2759"/>
<comment type="caution">
    <text evidence="4">The sequence shown here is derived from an EMBL/GenBank/DDBJ whole genome shotgun (WGS) entry which is preliminary data.</text>
</comment>
<evidence type="ECO:0000313" key="5">
    <source>
        <dbReference type="Proteomes" id="UP000265618"/>
    </source>
</evidence>
<evidence type="ECO:0000256" key="2">
    <source>
        <dbReference type="SAM" id="SignalP"/>
    </source>
</evidence>
<evidence type="ECO:0000259" key="3">
    <source>
        <dbReference type="Pfam" id="PF08263"/>
    </source>
</evidence>
<keyword evidence="1 2" id="KW-0732">Signal</keyword>
<dbReference type="SUPFAM" id="SSF52058">
    <property type="entry name" value="L domain-like"/>
    <property type="match status" value="1"/>
</dbReference>
<dbReference type="PANTHER" id="PTHR48060:SF21">
    <property type="entry name" value="L DOMAIN-LIKE PROTEIN"/>
    <property type="match status" value="1"/>
</dbReference>
<reference evidence="4 5" key="1">
    <citation type="journal article" date="2018" name="PLoS ONE">
        <title>The draft genome of Kipferlia bialata reveals reductive genome evolution in fornicate parasites.</title>
        <authorList>
            <person name="Tanifuji G."/>
            <person name="Takabayashi S."/>
            <person name="Kume K."/>
            <person name="Takagi M."/>
            <person name="Nakayama T."/>
            <person name="Kamikawa R."/>
            <person name="Inagaki Y."/>
            <person name="Hashimoto T."/>
        </authorList>
    </citation>
    <scope>NUCLEOTIDE SEQUENCE [LARGE SCALE GENOMIC DNA]</scope>
    <source>
        <strain evidence="4">NY0173</strain>
    </source>
</reference>
<keyword evidence="5" id="KW-1185">Reference proteome</keyword>
<accession>A0A9K3CVK9</accession>
<dbReference type="InterPro" id="IPR053211">
    <property type="entry name" value="DNA_repair-toleration"/>
</dbReference>
<feature type="domain" description="Leucine-rich repeat-containing N-terminal plant-type" evidence="3">
    <location>
        <begin position="39"/>
        <end position="77"/>
    </location>
</feature>
<evidence type="ECO:0000313" key="4">
    <source>
        <dbReference type="EMBL" id="GIQ82930.1"/>
    </source>
</evidence>
<proteinExistence type="predicted"/>
<dbReference type="Pfam" id="PF08263">
    <property type="entry name" value="LRRNT_2"/>
    <property type="match status" value="1"/>
</dbReference>
<organism evidence="4 5">
    <name type="scientific">Kipferlia bialata</name>
    <dbReference type="NCBI Taxonomy" id="797122"/>
    <lineage>
        <taxon>Eukaryota</taxon>
        <taxon>Metamonada</taxon>
        <taxon>Carpediemonas-like organisms</taxon>
        <taxon>Kipferlia</taxon>
    </lineage>
</organism>
<dbReference type="PANTHER" id="PTHR48060">
    <property type="entry name" value="DNA DAMAGE-REPAIR/TOLERATION PROTEIN DRT100"/>
    <property type="match status" value="1"/>
</dbReference>
<protein>
    <recommendedName>
        <fullName evidence="3">Leucine-rich repeat-containing N-terminal plant-type domain-containing protein</fullName>
    </recommendedName>
</protein>
<dbReference type="Proteomes" id="UP000265618">
    <property type="component" value="Unassembled WGS sequence"/>
</dbReference>
<feature type="signal peptide" evidence="2">
    <location>
        <begin position="1"/>
        <end position="34"/>
    </location>
</feature>
<dbReference type="AlphaFoldDB" id="A0A9K3CVK9"/>
<evidence type="ECO:0000256" key="1">
    <source>
        <dbReference type="ARBA" id="ARBA00022729"/>
    </source>
</evidence>
<name>A0A9K3CVK9_9EUKA</name>